<dbReference type="EMBL" id="CATYWO010000002">
    <property type="protein sequence ID" value="CAJ0786524.1"/>
    <property type="molecule type" value="Genomic_DNA"/>
</dbReference>
<reference evidence="1 2" key="1">
    <citation type="submission" date="2023-07" db="EMBL/GenBank/DDBJ databases">
        <authorList>
            <person name="Peeters C."/>
        </authorList>
    </citation>
    <scope>NUCLEOTIDE SEQUENCE [LARGE SCALE GENOMIC DNA]</scope>
    <source>
        <strain evidence="1 2">LMG 7141</strain>
    </source>
</reference>
<sequence length="55" mass="6049">MMISPIYHNKYKKLVWFLLDVMVGENLAGQGQEEAAAGGGSERCSVIHMNPRSAL</sequence>
<comment type="caution">
    <text evidence="1">The sequence shown here is derived from an EMBL/GenBank/DDBJ whole genome shotgun (WGS) entry which is preliminary data.</text>
</comment>
<evidence type="ECO:0000313" key="1">
    <source>
        <dbReference type="EMBL" id="CAJ0786524.1"/>
    </source>
</evidence>
<evidence type="ECO:0000313" key="2">
    <source>
        <dbReference type="Proteomes" id="UP001189616"/>
    </source>
</evidence>
<name>A0ABN9IQ02_9RALS</name>
<gene>
    <name evidence="1" type="ORF">LMG7141_01801</name>
</gene>
<proteinExistence type="predicted"/>
<accession>A0ABN9IQ02</accession>
<dbReference type="RefSeq" id="WP_316657290.1">
    <property type="nucleotide sequence ID" value="NZ_CATYWO010000002.1"/>
</dbReference>
<dbReference type="Proteomes" id="UP001189616">
    <property type="component" value="Unassembled WGS sequence"/>
</dbReference>
<keyword evidence="2" id="KW-1185">Reference proteome</keyword>
<protein>
    <submittedName>
        <fullName evidence="1">Uncharacterized protein</fullName>
    </submittedName>
</protein>
<organism evidence="1 2">
    <name type="scientific">Ralstonia condita</name>
    <dbReference type="NCBI Taxonomy" id="3058600"/>
    <lineage>
        <taxon>Bacteria</taxon>
        <taxon>Pseudomonadati</taxon>
        <taxon>Pseudomonadota</taxon>
        <taxon>Betaproteobacteria</taxon>
        <taxon>Burkholderiales</taxon>
        <taxon>Burkholderiaceae</taxon>
        <taxon>Ralstonia</taxon>
    </lineage>
</organism>